<evidence type="ECO:0000313" key="2">
    <source>
        <dbReference type="Proteomes" id="UP000316213"/>
    </source>
</evidence>
<sequence>MAKCIYDVTRKNDPAYWAAALVLAIKHGKSTDEKTARRNLVRLGYDLTRIDTSTTPEKSEVSQ</sequence>
<comment type="caution">
    <text evidence="1">The sequence shown here is derived from an EMBL/GenBank/DDBJ whole genome shotgun (WGS) entry which is preliminary data.</text>
</comment>
<name>A0A5C5ZLF9_9BACT</name>
<keyword evidence="2" id="KW-1185">Reference proteome</keyword>
<gene>
    <name evidence="1" type="ORF">Pla100_57350</name>
</gene>
<dbReference type="EMBL" id="SJPM01000022">
    <property type="protein sequence ID" value="TWT88005.1"/>
    <property type="molecule type" value="Genomic_DNA"/>
</dbReference>
<organism evidence="1 2">
    <name type="scientific">Neorhodopirellula pilleata</name>
    <dbReference type="NCBI Taxonomy" id="2714738"/>
    <lineage>
        <taxon>Bacteria</taxon>
        <taxon>Pseudomonadati</taxon>
        <taxon>Planctomycetota</taxon>
        <taxon>Planctomycetia</taxon>
        <taxon>Pirellulales</taxon>
        <taxon>Pirellulaceae</taxon>
        <taxon>Neorhodopirellula</taxon>
    </lineage>
</organism>
<evidence type="ECO:0000313" key="1">
    <source>
        <dbReference type="EMBL" id="TWT88005.1"/>
    </source>
</evidence>
<accession>A0A5C5ZLF9</accession>
<dbReference type="AlphaFoldDB" id="A0A5C5ZLF9"/>
<dbReference type="RefSeq" id="WP_146582090.1">
    <property type="nucleotide sequence ID" value="NZ_SJPM01000022.1"/>
</dbReference>
<reference evidence="1 2" key="1">
    <citation type="submission" date="2019-02" db="EMBL/GenBank/DDBJ databases">
        <title>Deep-cultivation of Planctomycetes and their phenomic and genomic characterization uncovers novel biology.</title>
        <authorList>
            <person name="Wiegand S."/>
            <person name="Jogler M."/>
            <person name="Boedeker C."/>
            <person name="Pinto D."/>
            <person name="Vollmers J."/>
            <person name="Rivas-Marin E."/>
            <person name="Kohn T."/>
            <person name="Peeters S.H."/>
            <person name="Heuer A."/>
            <person name="Rast P."/>
            <person name="Oberbeckmann S."/>
            <person name="Bunk B."/>
            <person name="Jeske O."/>
            <person name="Meyerdierks A."/>
            <person name="Storesund J.E."/>
            <person name="Kallscheuer N."/>
            <person name="Luecker S."/>
            <person name="Lage O.M."/>
            <person name="Pohl T."/>
            <person name="Merkel B.J."/>
            <person name="Hornburger P."/>
            <person name="Mueller R.-W."/>
            <person name="Bruemmer F."/>
            <person name="Labrenz M."/>
            <person name="Spormann A.M."/>
            <person name="Op Den Camp H."/>
            <person name="Overmann J."/>
            <person name="Amann R."/>
            <person name="Jetten M.S.M."/>
            <person name="Mascher T."/>
            <person name="Medema M.H."/>
            <person name="Devos D.P."/>
            <person name="Kaster A.-K."/>
            <person name="Ovreas L."/>
            <person name="Rohde M."/>
            <person name="Galperin M.Y."/>
            <person name="Jogler C."/>
        </authorList>
    </citation>
    <scope>NUCLEOTIDE SEQUENCE [LARGE SCALE GENOMIC DNA]</scope>
    <source>
        <strain evidence="1 2">Pla100</strain>
    </source>
</reference>
<proteinExistence type="predicted"/>
<dbReference type="Proteomes" id="UP000316213">
    <property type="component" value="Unassembled WGS sequence"/>
</dbReference>
<protein>
    <submittedName>
        <fullName evidence="1">Uncharacterized protein</fullName>
    </submittedName>
</protein>